<accession>A0A383AY49</accession>
<gene>
    <name evidence="2" type="ORF">METZ01_LOCUS465347</name>
</gene>
<feature type="non-terminal residue" evidence="2">
    <location>
        <position position="248"/>
    </location>
</feature>
<sequence>LKNKKNISQIIDDITPIILKYQQNIEKYHEILVNRDTLKKSLQEAFIKLRSFEQTFSDTKYKLDDQKDSIKSKINKMETIIKQMENDQKPQDLIDKIKNHKLKLIDFLNTRGNYIQKVEQLNETLVQRKNSLNTSKNDVRNKLKELQTIGTNLDEIKEELELHTDMYGGNILNKAILKSKVKKDDYLRYLTNPIEYIIKGGNGKISKLKEQWKKDEPDYIFNNFEFDDLKIIATKWGISNLDKFKNKK</sequence>
<evidence type="ECO:0000256" key="1">
    <source>
        <dbReference type="SAM" id="Coils"/>
    </source>
</evidence>
<feature type="coiled-coil region" evidence="1">
    <location>
        <begin position="129"/>
        <end position="159"/>
    </location>
</feature>
<dbReference type="EMBL" id="UINC01195771">
    <property type="protein sequence ID" value="SVE12493.1"/>
    <property type="molecule type" value="Genomic_DNA"/>
</dbReference>
<name>A0A383AY49_9ZZZZ</name>
<protein>
    <submittedName>
        <fullName evidence="2">Uncharacterized protein</fullName>
    </submittedName>
</protein>
<feature type="non-terminal residue" evidence="2">
    <location>
        <position position="1"/>
    </location>
</feature>
<dbReference type="AlphaFoldDB" id="A0A383AY49"/>
<proteinExistence type="predicted"/>
<keyword evidence="1" id="KW-0175">Coiled coil</keyword>
<evidence type="ECO:0000313" key="2">
    <source>
        <dbReference type="EMBL" id="SVE12493.1"/>
    </source>
</evidence>
<reference evidence="2" key="1">
    <citation type="submission" date="2018-05" db="EMBL/GenBank/DDBJ databases">
        <authorList>
            <person name="Lanie J.A."/>
            <person name="Ng W.-L."/>
            <person name="Kazmierczak K.M."/>
            <person name="Andrzejewski T.M."/>
            <person name="Davidsen T.M."/>
            <person name="Wayne K.J."/>
            <person name="Tettelin H."/>
            <person name="Glass J.I."/>
            <person name="Rusch D."/>
            <person name="Podicherti R."/>
            <person name="Tsui H.-C.T."/>
            <person name="Winkler M.E."/>
        </authorList>
    </citation>
    <scope>NUCLEOTIDE SEQUENCE</scope>
</reference>
<organism evidence="2">
    <name type="scientific">marine metagenome</name>
    <dbReference type="NCBI Taxonomy" id="408172"/>
    <lineage>
        <taxon>unclassified sequences</taxon>
        <taxon>metagenomes</taxon>
        <taxon>ecological metagenomes</taxon>
    </lineage>
</organism>